<dbReference type="Proteomes" id="UP000053105">
    <property type="component" value="Unassembled WGS sequence"/>
</dbReference>
<evidence type="ECO:0000313" key="2">
    <source>
        <dbReference type="EMBL" id="KOX81303.1"/>
    </source>
</evidence>
<evidence type="ECO:0000256" key="1">
    <source>
        <dbReference type="SAM" id="MobiDB-lite"/>
    </source>
</evidence>
<sequence>MNASLSVSEHNRETFQTRHSTCITLLATMKRDYYIYGCEEDASEKTSRILFKRKKNGNGKRTRSKSDSEGKKKREGERHFEWSVPVFINKNHDNQRAITRPSTKKHKPQVAAARLASRSCQSPTLNKAKCGNTAKMHAPTSLAGSYNQAFWGKESLPSAPPTDDDFLGSKKSSQFEKIFKWPSRSSRVESLLPAEAQTATLRKREAPRDDREVARTYRVWPIWNCDETFNIRSQRFETPCITVKTKRCGLKGLEGRWDARRVTQSPRTALANKDFEYQIRLRRRFKNLGDSGKSDEIKQLHQNMAYNLLKLQVPDEPEHSLTSQINLECIQS</sequence>
<name>A0A0M9ADV2_9HYME</name>
<keyword evidence="3" id="KW-1185">Reference proteome</keyword>
<evidence type="ECO:0000313" key="3">
    <source>
        <dbReference type="Proteomes" id="UP000053105"/>
    </source>
</evidence>
<accession>A0A0M9ADV2</accession>
<organism evidence="2 3">
    <name type="scientific">Melipona quadrifasciata</name>
    <dbReference type="NCBI Taxonomy" id="166423"/>
    <lineage>
        <taxon>Eukaryota</taxon>
        <taxon>Metazoa</taxon>
        <taxon>Ecdysozoa</taxon>
        <taxon>Arthropoda</taxon>
        <taxon>Hexapoda</taxon>
        <taxon>Insecta</taxon>
        <taxon>Pterygota</taxon>
        <taxon>Neoptera</taxon>
        <taxon>Endopterygota</taxon>
        <taxon>Hymenoptera</taxon>
        <taxon>Apocrita</taxon>
        <taxon>Aculeata</taxon>
        <taxon>Apoidea</taxon>
        <taxon>Anthophila</taxon>
        <taxon>Apidae</taxon>
        <taxon>Melipona</taxon>
    </lineage>
</organism>
<feature type="compositionally biased region" description="Basic residues" evidence="1">
    <location>
        <begin position="51"/>
        <end position="63"/>
    </location>
</feature>
<protein>
    <submittedName>
        <fullName evidence="2">Uncharacterized protein</fullName>
    </submittedName>
</protein>
<feature type="region of interest" description="Disordered" evidence="1">
    <location>
        <begin position="51"/>
        <end position="77"/>
    </location>
</feature>
<reference evidence="2 3" key="1">
    <citation type="submission" date="2015-07" db="EMBL/GenBank/DDBJ databases">
        <title>The genome of Melipona quadrifasciata.</title>
        <authorList>
            <person name="Pan H."/>
            <person name="Kapheim K."/>
        </authorList>
    </citation>
    <scope>NUCLEOTIDE SEQUENCE [LARGE SCALE GENOMIC DNA]</scope>
    <source>
        <strain evidence="2">0111107301</strain>
        <tissue evidence="2">Whole body</tissue>
    </source>
</reference>
<dbReference type="EMBL" id="KQ435689">
    <property type="protein sequence ID" value="KOX81303.1"/>
    <property type="molecule type" value="Genomic_DNA"/>
</dbReference>
<proteinExistence type="predicted"/>
<dbReference type="AlphaFoldDB" id="A0A0M9ADV2"/>
<feature type="compositionally biased region" description="Basic and acidic residues" evidence="1">
    <location>
        <begin position="64"/>
        <end position="77"/>
    </location>
</feature>
<gene>
    <name evidence="2" type="ORF">WN51_00211</name>
</gene>